<dbReference type="EMBL" id="QPJK01000011">
    <property type="protein sequence ID" value="RCW66246.1"/>
    <property type="molecule type" value="Genomic_DNA"/>
</dbReference>
<evidence type="ECO:0008006" key="3">
    <source>
        <dbReference type="Google" id="ProtNLM"/>
    </source>
</evidence>
<dbReference type="SUPFAM" id="SSF55781">
    <property type="entry name" value="GAF domain-like"/>
    <property type="match status" value="1"/>
</dbReference>
<reference evidence="1 2" key="1">
    <citation type="submission" date="2018-07" db="EMBL/GenBank/DDBJ databases">
        <title>Genomic Encyclopedia of Type Strains, Phase IV (KMG-IV): sequencing the most valuable type-strain genomes for metagenomic binning, comparative biology and taxonomic classification.</title>
        <authorList>
            <person name="Goeker M."/>
        </authorList>
    </citation>
    <scope>NUCLEOTIDE SEQUENCE [LARGE SCALE GENOMIC DNA]</scope>
    <source>
        <strain evidence="1 2">DSM 21634</strain>
    </source>
</reference>
<dbReference type="Proteomes" id="UP000252884">
    <property type="component" value="Unassembled WGS sequence"/>
</dbReference>
<accession>A0A368XGC5</accession>
<dbReference type="AlphaFoldDB" id="A0A368XGC5"/>
<sequence>MYGFLKELENVLGKQGVDEALGMLNRRVECRFTAIFELLDDRLFNKHFYDRLGQPRAAFLESVPWVDSFCQIAVREGKLSSPDTAADDRLDYSPYQGIVTSYHAVPIMDEALQRVWGTLCHFDVVQTDLTDPQFQELRMSAYLLLPYLRAEARRSDG</sequence>
<gene>
    <name evidence="1" type="ORF">DES41_111204</name>
</gene>
<organism evidence="1 2">
    <name type="scientific">Pseudorhodoferax soli</name>
    <dbReference type="NCBI Taxonomy" id="545864"/>
    <lineage>
        <taxon>Bacteria</taxon>
        <taxon>Pseudomonadati</taxon>
        <taxon>Pseudomonadota</taxon>
        <taxon>Betaproteobacteria</taxon>
        <taxon>Burkholderiales</taxon>
        <taxon>Comamonadaceae</taxon>
    </lineage>
</organism>
<name>A0A368XGC5_9BURK</name>
<evidence type="ECO:0000313" key="2">
    <source>
        <dbReference type="Proteomes" id="UP000252884"/>
    </source>
</evidence>
<evidence type="ECO:0000313" key="1">
    <source>
        <dbReference type="EMBL" id="RCW66246.1"/>
    </source>
</evidence>
<proteinExistence type="predicted"/>
<dbReference type="OrthoDB" id="8810170at2"/>
<dbReference type="RefSeq" id="WP_114471603.1">
    <property type="nucleotide sequence ID" value="NZ_QPJK01000011.1"/>
</dbReference>
<protein>
    <recommendedName>
        <fullName evidence="3">GAF domain-containing protein</fullName>
    </recommendedName>
</protein>
<keyword evidence="2" id="KW-1185">Reference proteome</keyword>
<comment type="caution">
    <text evidence="1">The sequence shown here is derived from an EMBL/GenBank/DDBJ whole genome shotgun (WGS) entry which is preliminary data.</text>
</comment>